<evidence type="ECO:0000256" key="1">
    <source>
        <dbReference type="ARBA" id="ARBA00004141"/>
    </source>
</evidence>
<feature type="transmembrane region" description="Helical" evidence="10">
    <location>
        <begin position="321"/>
        <end position="344"/>
    </location>
</feature>
<keyword evidence="4 10" id="KW-1133">Transmembrane helix</keyword>
<keyword evidence="5 9" id="KW-0297">G-protein coupled receptor</keyword>
<dbReference type="GeneID" id="100679049"/>
<evidence type="ECO:0000256" key="3">
    <source>
        <dbReference type="ARBA" id="ARBA00022692"/>
    </source>
</evidence>
<evidence type="ECO:0000256" key="4">
    <source>
        <dbReference type="ARBA" id="ARBA00022989"/>
    </source>
</evidence>
<feature type="transmembrane region" description="Helical" evidence="10">
    <location>
        <begin position="139"/>
        <end position="161"/>
    </location>
</feature>
<keyword evidence="3 9" id="KW-0812">Transmembrane</keyword>
<comment type="similarity">
    <text evidence="2 9">Belongs to the G-protein coupled receptor 1 family.</text>
</comment>
<dbReference type="GO" id="GO:0004983">
    <property type="term" value="F:neuropeptide Y receptor activity"/>
    <property type="evidence" value="ECO:0007669"/>
    <property type="project" value="InterPro"/>
</dbReference>
<proteinExistence type="inferred from homology"/>
<dbReference type="PANTHER" id="PTHR45695">
    <property type="entry name" value="LEUCOKININ RECEPTOR-RELATED"/>
    <property type="match status" value="1"/>
</dbReference>
<dbReference type="PANTHER" id="PTHR45695:SF9">
    <property type="entry name" value="LEUCOKININ RECEPTOR"/>
    <property type="match status" value="1"/>
</dbReference>
<sequence length="450" mass="51352">MTSTQDEICSGGDINCSMTEEPAIVTGTADWRNLSVLENGSLIFDCDDFNGNIPFTSTLAQVILYILYGSMFVIALGGNSLVCAAVIRTRNNLRPNNLTNYFIVNLAIGDILINIFCVPTSVLSTLVFHYWLLPSQLCAIFNFFQAVAVLVSAYTLVVISMERYLAIMYLFRPRRGTKYAKISILIVWLLAMAISLPILVVSDVEQPDIRYEMCDFYTCTEKWSDKKQKYSYTIALLILQYLVPLLILLFSYISIAIVVWGKKAPGEAEDNRDQRMIRSKTKTIKMLMAVVIVYTICWLPFNVLNLVMDINEDINRWYGLPYIWAMLHWLAMSHACYNPFIYCWMSTPFRQGIFNMLKCVPIIRRFVPDRSHALNTSAVGIPLTGFDGQHNSSLRRKNNCTTYVSVRKKMNHNHGAPIRSASFRCNNSLRSSGPMHRHFVHLEVQQEESL</sequence>
<dbReference type="PRINTS" id="PR01012">
    <property type="entry name" value="NRPEPTIDEYR"/>
</dbReference>
<evidence type="ECO:0000256" key="9">
    <source>
        <dbReference type="RuleBase" id="RU000688"/>
    </source>
</evidence>
<evidence type="ECO:0000256" key="7">
    <source>
        <dbReference type="ARBA" id="ARBA00023170"/>
    </source>
</evidence>
<evidence type="ECO:0000313" key="13">
    <source>
        <dbReference type="Proteomes" id="UP000002358"/>
    </source>
</evidence>
<dbReference type="Proteomes" id="UP000002358">
    <property type="component" value="Chromosome 4"/>
</dbReference>
<keyword evidence="7 9" id="KW-0675">Receptor</keyword>
<dbReference type="EnsemblMetazoa" id="XM_008213326">
    <property type="protein sequence ID" value="XP_008211548"/>
    <property type="gene ID" value="LOC100679049"/>
</dbReference>
<accession>A0A7M7H6Y3</accession>
<dbReference type="RefSeq" id="XP_008211548.1">
    <property type="nucleotide sequence ID" value="XM_008213326.3"/>
</dbReference>
<dbReference type="AlphaFoldDB" id="A0A7M7H6Y3"/>
<reference evidence="12" key="1">
    <citation type="submission" date="2021-01" db="UniProtKB">
        <authorList>
            <consortium name="EnsemblMetazoa"/>
        </authorList>
    </citation>
    <scope>IDENTIFICATION</scope>
</reference>
<dbReference type="InterPro" id="IPR017452">
    <property type="entry name" value="GPCR_Rhodpsn_7TM"/>
</dbReference>
<dbReference type="PROSITE" id="PS50262">
    <property type="entry name" value="G_PROTEIN_RECEP_F1_2"/>
    <property type="match status" value="1"/>
</dbReference>
<keyword evidence="13" id="KW-1185">Reference proteome</keyword>
<protein>
    <recommendedName>
        <fullName evidence="11">G-protein coupled receptors family 1 profile domain-containing protein</fullName>
    </recommendedName>
</protein>
<feature type="transmembrane region" description="Helical" evidence="10">
    <location>
        <begin position="232"/>
        <end position="261"/>
    </location>
</feature>
<organism evidence="12 13">
    <name type="scientific">Nasonia vitripennis</name>
    <name type="common">Parasitic wasp</name>
    <dbReference type="NCBI Taxonomy" id="7425"/>
    <lineage>
        <taxon>Eukaryota</taxon>
        <taxon>Metazoa</taxon>
        <taxon>Ecdysozoa</taxon>
        <taxon>Arthropoda</taxon>
        <taxon>Hexapoda</taxon>
        <taxon>Insecta</taxon>
        <taxon>Pterygota</taxon>
        <taxon>Neoptera</taxon>
        <taxon>Endopterygota</taxon>
        <taxon>Hymenoptera</taxon>
        <taxon>Apocrita</taxon>
        <taxon>Proctotrupomorpha</taxon>
        <taxon>Chalcidoidea</taxon>
        <taxon>Pteromalidae</taxon>
        <taxon>Pteromalinae</taxon>
        <taxon>Nasonia</taxon>
    </lineage>
</organism>
<comment type="subcellular location">
    <subcellularLocation>
        <location evidence="1">Membrane</location>
        <topology evidence="1">Multi-pass membrane protein</topology>
    </subcellularLocation>
</comment>
<dbReference type="SUPFAM" id="SSF81321">
    <property type="entry name" value="Family A G protein-coupled receptor-like"/>
    <property type="match status" value="1"/>
</dbReference>
<evidence type="ECO:0000313" key="12">
    <source>
        <dbReference type="EnsemblMetazoa" id="XP_008211548"/>
    </source>
</evidence>
<keyword evidence="6 10" id="KW-0472">Membrane</keyword>
<evidence type="ECO:0000256" key="10">
    <source>
        <dbReference type="SAM" id="Phobius"/>
    </source>
</evidence>
<dbReference type="OrthoDB" id="10053194at2759"/>
<feature type="domain" description="G-protein coupled receptors family 1 profile" evidence="11">
    <location>
        <begin position="78"/>
        <end position="342"/>
    </location>
</feature>
<name>A0A7M7H6Y3_NASVI</name>
<dbReference type="Pfam" id="PF00001">
    <property type="entry name" value="7tm_1"/>
    <property type="match status" value="1"/>
</dbReference>
<dbReference type="SMR" id="A0A7M7H6Y3"/>
<feature type="transmembrane region" description="Helical" evidence="10">
    <location>
        <begin position="108"/>
        <end position="133"/>
    </location>
</feature>
<feature type="transmembrane region" description="Helical" evidence="10">
    <location>
        <begin position="182"/>
        <end position="201"/>
    </location>
</feature>
<keyword evidence="8 9" id="KW-0807">Transducer</keyword>
<dbReference type="PROSITE" id="PS00237">
    <property type="entry name" value="G_PROTEIN_RECEP_F1_1"/>
    <property type="match status" value="1"/>
</dbReference>
<dbReference type="PRINTS" id="PR00237">
    <property type="entry name" value="GPCRRHODOPSN"/>
</dbReference>
<dbReference type="GO" id="GO:0005886">
    <property type="term" value="C:plasma membrane"/>
    <property type="evidence" value="ECO:0007669"/>
    <property type="project" value="TreeGrafter"/>
</dbReference>
<evidence type="ECO:0000256" key="8">
    <source>
        <dbReference type="ARBA" id="ARBA00023224"/>
    </source>
</evidence>
<feature type="transmembrane region" description="Helical" evidence="10">
    <location>
        <begin position="62"/>
        <end position="87"/>
    </location>
</feature>
<evidence type="ECO:0000256" key="5">
    <source>
        <dbReference type="ARBA" id="ARBA00023040"/>
    </source>
</evidence>
<dbReference type="InterPro" id="IPR000611">
    <property type="entry name" value="NPY_rcpt"/>
</dbReference>
<feature type="transmembrane region" description="Helical" evidence="10">
    <location>
        <begin position="282"/>
        <end position="301"/>
    </location>
</feature>
<dbReference type="InterPro" id="IPR000276">
    <property type="entry name" value="GPCR_Rhodpsn"/>
</dbReference>
<dbReference type="SMART" id="SM01381">
    <property type="entry name" value="7TM_GPCR_Srsx"/>
    <property type="match status" value="1"/>
</dbReference>
<evidence type="ECO:0000256" key="6">
    <source>
        <dbReference type="ARBA" id="ARBA00023136"/>
    </source>
</evidence>
<evidence type="ECO:0000259" key="11">
    <source>
        <dbReference type="PROSITE" id="PS50262"/>
    </source>
</evidence>
<evidence type="ECO:0000256" key="2">
    <source>
        <dbReference type="ARBA" id="ARBA00010663"/>
    </source>
</evidence>
<dbReference type="Gene3D" id="1.20.1070.10">
    <property type="entry name" value="Rhodopsin 7-helix transmembrane proteins"/>
    <property type="match status" value="1"/>
</dbReference>